<dbReference type="InterPro" id="IPR023430">
    <property type="entry name" value="Pept_HybD-like_dom_sf"/>
</dbReference>
<proteinExistence type="predicted"/>
<accession>A0ABS4GK58</accession>
<dbReference type="Pfam" id="PF06866">
    <property type="entry name" value="DUF1256"/>
    <property type="match status" value="1"/>
</dbReference>
<dbReference type="Proteomes" id="UP001519343">
    <property type="component" value="Unassembled WGS sequence"/>
</dbReference>
<evidence type="ECO:0000313" key="2">
    <source>
        <dbReference type="Proteomes" id="UP001519343"/>
    </source>
</evidence>
<gene>
    <name evidence="1" type="ORF">J2Z37_000474</name>
</gene>
<reference evidence="1 2" key="1">
    <citation type="submission" date="2021-03" db="EMBL/GenBank/DDBJ databases">
        <title>Genomic Encyclopedia of Type Strains, Phase IV (KMG-IV): sequencing the most valuable type-strain genomes for metagenomic binning, comparative biology and taxonomic classification.</title>
        <authorList>
            <person name="Goeker M."/>
        </authorList>
    </citation>
    <scope>NUCLEOTIDE SEQUENCE [LARGE SCALE GENOMIC DNA]</scope>
    <source>
        <strain evidence="1 2">DSM 24738</strain>
    </source>
</reference>
<dbReference type="InterPro" id="IPR009665">
    <property type="entry name" value="YyaC"/>
</dbReference>
<keyword evidence="2" id="KW-1185">Reference proteome</keyword>
<name>A0ABS4GK58_9BACL</name>
<evidence type="ECO:0000313" key="1">
    <source>
        <dbReference type="EMBL" id="MBP1930487.1"/>
    </source>
</evidence>
<dbReference type="EMBL" id="JAGGKT010000001">
    <property type="protein sequence ID" value="MBP1930487.1"/>
    <property type="molecule type" value="Genomic_DNA"/>
</dbReference>
<organism evidence="1 2">
    <name type="scientific">Ammoniphilus resinae</name>
    <dbReference type="NCBI Taxonomy" id="861532"/>
    <lineage>
        <taxon>Bacteria</taxon>
        <taxon>Bacillati</taxon>
        <taxon>Bacillota</taxon>
        <taxon>Bacilli</taxon>
        <taxon>Bacillales</taxon>
        <taxon>Paenibacillaceae</taxon>
        <taxon>Aneurinibacillus group</taxon>
        <taxon>Ammoniphilus</taxon>
    </lineage>
</organism>
<dbReference type="NCBIfam" id="TIGR02841">
    <property type="entry name" value="spore_YyaC"/>
    <property type="match status" value="1"/>
</dbReference>
<comment type="caution">
    <text evidence="1">The sequence shown here is derived from an EMBL/GenBank/DDBJ whole genome shotgun (WGS) entry which is preliminary data.</text>
</comment>
<dbReference type="SUPFAM" id="SSF53163">
    <property type="entry name" value="HybD-like"/>
    <property type="match status" value="1"/>
</dbReference>
<sequence length="176" mass="19373">MTLLCQVSYKKEKAAYLLEKKIRERIDRQGSYSTLIVFCIGTDRCTGDSLGPLVGTYLSQGIGMNVQVWGTLKNPVHALNLRTALQNLQQLRSPLVIAVDACLGQKNDIGDIQLVDGPLKPGMGVKKVLPEVGHFHIKGIVNESGFLETMMLQNTRLFTVMQMSEVISQALKNALS</sequence>
<protein>
    <submittedName>
        <fullName evidence="1">Sporulation protein YyaC</fullName>
    </submittedName>
</protein>
<dbReference type="RefSeq" id="WP_209808492.1">
    <property type="nucleotide sequence ID" value="NZ_JAGGKT010000001.1"/>
</dbReference>